<evidence type="ECO:0000256" key="1">
    <source>
        <dbReference type="SAM" id="MobiDB-lite"/>
    </source>
</evidence>
<proteinExistence type="predicted"/>
<protein>
    <submittedName>
        <fullName evidence="2">Uncharacterized protein</fullName>
    </submittedName>
</protein>
<evidence type="ECO:0000313" key="2">
    <source>
        <dbReference type="EMBL" id="EEF23608.1"/>
    </source>
</evidence>
<keyword evidence="3" id="KW-1185">Reference proteome</keyword>
<organism evidence="2 3">
    <name type="scientific">Ricinus communis</name>
    <name type="common">Castor bean</name>
    <dbReference type="NCBI Taxonomy" id="3988"/>
    <lineage>
        <taxon>Eukaryota</taxon>
        <taxon>Viridiplantae</taxon>
        <taxon>Streptophyta</taxon>
        <taxon>Embryophyta</taxon>
        <taxon>Tracheophyta</taxon>
        <taxon>Spermatophyta</taxon>
        <taxon>Magnoliopsida</taxon>
        <taxon>eudicotyledons</taxon>
        <taxon>Gunneridae</taxon>
        <taxon>Pentapetalae</taxon>
        <taxon>rosids</taxon>
        <taxon>fabids</taxon>
        <taxon>Malpighiales</taxon>
        <taxon>Euphorbiaceae</taxon>
        <taxon>Acalyphoideae</taxon>
        <taxon>Acalypheae</taxon>
        <taxon>Ricinus</taxon>
    </lineage>
</organism>
<accession>B9TKK8</accession>
<dbReference type="AlphaFoldDB" id="B9TKK8"/>
<name>B9TKK8_RICCO</name>
<gene>
    <name evidence="2" type="ORF">RCOM_1819480</name>
</gene>
<dbReference type="Proteomes" id="UP000008311">
    <property type="component" value="Unassembled WGS sequence"/>
</dbReference>
<evidence type="ECO:0000313" key="3">
    <source>
        <dbReference type="Proteomes" id="UP000008311"/>
    </source>
</evidence>
<sequence>MDSADVRLARGRHPGCAGAPGRAVRLSRPPAGGPGNPQSWQSTHRAPRALLLWSHE</sequence>
<reference evidence="3" key="1">
    <citation type="journal article" date="2010" name="Nat. Biotechnol.">
        <title>Draft genome sequence of the oilseed species Ricinus communis.</title>
        <authorList>
            <person name="Chan A.P."/>
            <person name="Crabtree J."/>
            <person name="Zhao Q."/>
            <person name="Lorenzi H."/>
            <person name="Orvis J."/>
            <person name="Puiu D."/>
            <person name="Melake-Berhan A."/>
            <person name="Jones K.M."/>
            <person name="Redman J."/>
            <person name="Chen G."/>
            <person name="Cahoon E.B."/>
            <person name="Gedil M."/>
            <person name="Stanke M."/>
            <person name="Haas B.J."/>
            <person name="Wortman J.R."/>
            <person name="Fraser-Liggett C.M."/>
            <person name="Ravel J."/>
            <person name="Rabinowicz P.D."/>
        </authorList>
    </citation>
    <scope>NUCLEOTIDE SEQUENCE [LARGE SCALE GENOMIC DNA]</scope>
    <source>
        <strain evidence="3">cv. Hale</strain>
    </source>
</reference>
<dbReference type="EMBL" id="EQ985427">
    <property type="protein sequence ID" value="EEF23608.1"/>
    <property type="molecule type" value="Genomic_DNA"/>
</dbReference>
<dbReference type="InParanoid" id="B9TKK8"/>
<feature type="region of interest" description="Disordered" evidence="1">
    <location>
        <begin position="1"/>
        <end position="47"/>
    </location>
</feature>